<sequence length="446" mass="48927">MIGERVFLAGTSLHLSVQALALQESRRAHVKLVPPHGARILTVATPQQLHVFTRAPNAPFAARQGSASSSSSSRPPSVAGSVTSLAHNYLPAKFSSSLVTRRKPKGARSSGKGVPRIPGFARGGGVDAFGAGADRIPGERDEDEDDWGGRSRSLFAGVGRAGKRVRWTRFKVILFAANLVLISYALASLITLLLVYFRVFRVSAVLLTANSTELLLSTLASSFLCFVGLLGFPGILLNNRPFLAVYTFFLWIGFGLMVVPGYLAYKRRNLNLDGKINQQWSRELGAEDRLIIQGALQCCGYFSPFVEATLSATCYSRSVLPGCKSQFLAFERLALERFYTFSFGLVPVHIGVIVCALLCSNHVTYRFGKGMMPRAYRLKQEDVALIVDRYARHVSRRVLFPLLTVAQSTGGAIRGGGGFSNPGEIFVWRQQRPVVFIRHVGERFEH</sequence>
<evidence type="ECO:0000256" key="2">
    <source>
        <dbReference type="ARBA" id="ARBA00022692"/>
    </source>
</evidence>
<evidence type="ECO:0000256" key="6">
    <source>
        <dbReference type="SAM" id="Phobius"/>
    </source>
</evidence>
<evidence type="ECO:0000256" key="3">
    <source>
        <dbReference type="ARBA" id="ARBA00022989"/>
    </source>
</evidence>
<evidence type="ECO:0000313" key="7">
    <source>
        <dbReference type="EMBL" id="CAK5271659.1"/>
    </source>
</evidence>
<evidence type="ECO:0000313" key="8">
    <source>
        <dbReference type="Proteomes" id="UP001295794"/>
    </source>
</evidence>
<organism evidence="7 8">
    <name type="scientific">Mycena citricolor</name>
    <dbReference type="NCBI Taxonomy" id="2018698"/>
    <lineage>
        <taxon>Eukaryota</taxon>
        <taxon>Fungi</taxon>
        <taxon>Dikarya</taxon>
        <taxon>Basidiomycota</taxon>
        <taxon>Agaricomycotina</taxon>
        <taxon>Agaricomycetes</taxon>
        <taxon>Agaricomycetidae</taxon>
        <taxon>Agaricales</taxon>
        <taxon>Marasmiineae</taxon>
        <taxon>Mycenaceae</taxon>
        <taxon>Mycena</taxon>
    </lineage>
</organism>
<keyword evidence="4 6" id="KW-0472">Membrane</keyword>
<keyword evidence="8" id="KW-1185">Reference proteome</keyword>
<feature type="region of interest" description="Disordered" evidence="5">
    <location>
        <begin position="100"/>
        <end position="119"/>
    </location>
</feature>
<feature type="transmembrane region" description="Helical" evidence="6">
    <location>
        <begin position="243"/>
        <end position="265"/>
    </location>
</feature>
<accession>A0AAD2K060</accession>
<dbReference type="EMBL" id="CAVNYO010000174">
    <property type="protein sequence ID" value="CAK5271659.1"/>
    <property type="molecule type" value="Genomic_DNA"/>
</dbReference>
<feature type="transmembrane region" description="Helical" evidence="6">
    <location>
        <begin position="214"/>
        <end position="236"/>
    </location>
</feature>
<dbReference type="Proteomes" id="UP001295794">
    <property type="component" value="Unassembled WGS sequence"/>
</dbReference>
<name>A0AAD2K060_9AGAR</name>
<dbReference type="Pfam" id="PF00335">
    <property type="entry name" value="Tetraspanin"/>
    <property type="match status" value="1"/>
</dbReference>
<evidence type="ECO:0008006" key="9">
    <source>
        <dbReference type="Google" id="ProtNLM"/>
    </source>
</evidence>
<dbReference type="AlphaFoldDB" id="A0AAD2K060"/>
<evidence type="ECO:0000256" key="1">
    <source>
        <dbReference type="ARBA" id="ARBA00004141"/>
    </source>
</evidence>
<dbReference type="GO" id="GO:0016020">
    <property type="term" value="C:membrane"/>
    <property type="evidence" value="ECO:0007669"/>
    <property type="project" value="UniProtKB-SubCell"/>
</dbReference>
<dbReference type="InterPro" id="IPR018499">
    <property type="entry name" value="Tetraspanin/Peripherin"/>
</dbReference>
<comment type="subcellular location">
    <subcellularLocation>
        <location evidence="1">Membrane</location>
        <topology evidence="1">Multi-pass membrane protein</topology>
    </subcellularLocation>
</comment>
<gene>
    <name evidence="7" type="ORF">MYCIT1_LOCUS16875</name>
</gene>
<feature type="region of interest" description="Disordered" evidence="5">
    <location>
        <begin position="61"/>
        <end position="80"/>
    </location>
</feature>
<proteinExistence type="predicted"/>
<comment type="caution">
    <text evidence="7">The sequence shown here is derived from an EMBL/GenBank/DDBJ whole genome shotgun (WGS) entry which is preliminary data.</text>
</comment>
<feature type="transmembrane region" description="Helical" evidence="6">
    <location>
        <begin position="338"/>
        <end position="359"/>
    </location>
</feature>
<evidence type="ECO:0000256" key="4">
    <source>
        <dbReference type="ARBA" id="ARBA00023136"/>
    </source>
</evidence>
<keyword evidence="2 6" id="KW-0812">Transmembrane</keyword>
<reference evidence="7" key="1">
    <citation type="submission" date="2023-11" db="EMBL/GenBank/DDBJ databases">
        <authorList>
            <person name="De Vega J J."/>
            <person name="De Vega J J."/>
        </authorList>
    </citation>
    <scope>NUCLEOTIDE SEQUENCE</scope>
</reference>
<keyword evidence="3 6" id="KW-1133">Transmembrane helix</keyword>
<evidence type="ECO:0000256" key="5">
    <source>
        <dbReference type="SAM" id="MobiDB-lite"/>
    </source>
</evidence>
<feature type="transmembrane region" description="Helical" evidence="6">
    <location>
        <begin position="172"/>
        <end position="194"/>
    </location>
</feature>
<protein>
    <recommendedName>
        <fullName evidence="9">Tetraspanin Tsp2</fullName>
    </recommendedName>
</protein>